<accession>A0A6J7WXV5</accession>
<dbReference type="Gene3D" id="3.30.40.220">
    <property type="match status" value="1"/>
</dbReference>
<name>A0A6J7WXV5_9CAUD</name>
<organism evidence="1">
    <name type="scientific">uncultured Caudovirales phage</name>
    <dbReference type="NCBI Taxonomy" id="2100421"/>
    <lineage>
        <taxon>Viruses</taxon>
        <taxon>Duplodnaviria</taxon>
        <taxon>Heunggongvirae</taxon>
        <taxon>Uroviricota</taxon>
        <taxon>Caudoviricetes</taxon>
        <taxon>Peduoviridae</taxon>
        <taxon>Maltschvirus</taxon>
        <taxon>Maltschvirus maltsch</taxon>
    </lineage>
</organism>
<gene>
    <name evidence="1" type="ORF">UFOVP367_45</name>
</gene>
<proteinExistence type="predicted"/>
<reference evidence="1" key="1">
    <citation type="submission" date="2020-05" db="EMBL/GenBank/DDBJ databases">
        <authorList>
            <person name="Chiriac C."/>
            <person name="Salcher M."/>
            <person name="Ghai R."/>
            <person name="Kavagutti S V."/>
        </authorList>
    </citation>
    <scope>NUCLEOTIDE SEQUENCE</scope>
</reference>
<evidence type="ECO:0000313" key="1">
    <source>
        <dbReference type="EMBL" id="CAB5222861.1"/>
    </source>
</evidence>
<protein>
    <submittedName>
        <fullName evidence="1">Uncharacterized protein</fullName>
    </submittedName>
</protein>
<dbReference type="EMBL" id="LR798310">
    <property type="protein sequence ID" value="CAB5222861.1"/>
    <property type="molecule type" value="Genomic_DNA"/>
</dbReference>
<sequence>MPLKDKTKTKEYLRAWKDKNREKNLFQLAHHRAKLKGIEFNIEISDIVIPEVCPILGLPIKKAIDGNRDLSPSLDRIDNSKGYVKGNIQVISFKANAMKLTADKSELINFANWVRENYE</sequence>